<dbReference type="AlphaFoldDB" id="A0A6J4IZM0"/>
<name>A0A6J4IZM0_9ACTN</name>
<reference evidence="2" key="1">
    <citation type="submission" date="2020-02" db="EMBL/GenBank/DDBJ databases">
        <authorList>
            <person name="Meier V. D."/>
        </authorList>
    </citation>
    <scope>NUCLEOTIDE SEQUENCE</scope>
    <source>
        <strain evidence="2">AVDCRST_MAG76</strain>
    </source>
</reference>
<sequence length="238" mass="27287">AGHARLNMDAVRRRHPPRPQPAGLRLREPLGGHTRPRGQRDRAPPRRRDGRRLRAQLHLRHRHRPGPEEADRPAARAAPHDRRARAPPRDVRQGRGRRHHHPLRGVAPPPPQPHPDTRARLPGRRRHQPEHPRLVPRRHDGVDRPGPGHDHQPRLRRPEADPQHVAQGRAGPKLDRAAGPSHRGRGGRRRRRQQRQILRRRRRQRAGGRLGRLQPPRRPGGRWAGGPRFSGSRGGQPV</sequence>
<feature type="compositionally biased region" description="Basic residues" evidence="1">
    <location>
        <begin position="182"/>
        <end position="206"/>
    </location>
</feature>
<feature type="region of interest" description="Disordered" evidence="1">
    <location>
        <begin position="1"/>
        <end position="238"/>
    </location>
</feature>
<feature type="compositionally biased region" description="Basic residues" evidence="1">
    <location>
        <begin position="48"/>
        <end position="64"/>
    </location>
</feature>
<organism evidence="2">
    <name type="scientific">uncultured Acidimicrobiales bacterium</name>
    <dbReference type="NCBI Taxonomy" id="310071"/>
    <lineage>
        <taxon>Bacteria</taxon>
        <taxon>Bacillati</taxon>
        <taxon>Actinomycetota</taxon>
        <taxon>Acidimicrobiia</taxon>
        <taxon>Acidimicrobiales</taxon>
        <taxon>environmental samples</taxon>
    </lineage>
</organism>
<proteinExistence type="predicted"/>
<accession>A0A6J4IZM0</accession>
<dbReference type="GO" id="GO:0004750">
    <property type="term" value="F:D-ribulose-phosphate 3-epimerase activity"/>
    <property type="evidence" value="ECO:0007669"/>
    <property type="project" value="UniProtKB-EC"/>
</dbReference>
<keyword evidence="2" id="KW-0413">Isomerase</keyword>
<protein>
    <submittedName>
        <fullName evidence="2">Ribulose-phosphate 3-epimerase</fullName>
        <ecNumber evidence="2">5.1.3.1</ecNumber>
    </submittedName>
</protein>
<feature type="compositionally biased region" description="Basic residues" evidence="1">
    <location>
        <begin position="94"/>
        <end position="103"/>
    </location>
</feature>
<feature type="compositionally biased region" description="Basic and acidic residues" evidence="1">
    <location>
        <begin position="129"/>
        <end position="162"/>
    </location>
</feature>
<evidence type="ECO:0000313" key="2">
    <source>
        <dbReference type="EMBL" id="CAA9266616.1"/>
    </source>
</evidence>
<feature type="non-terminal residue" evidence="2">
    <location>
        <position position="238"/>
    </location>
</feature>
<evidence type="ECO:0000256" key="1">
    <source>
        <dbReference type="SAM" id="MobiDB-lite"/>
    </source>
</evidence>
<feature type="compositionally biased region" description="Basic and acidic residues" evidence="1">
    <location>
        <begin position="38"/>
        <end position="47"/>
    </location>
</feature>
<feature type="non-terminal residue" evidence="2">
    <location>
        <position position="1"/>
    </location>
</feature>
<gene>
    <name evidence="2" type="ORF">AVDCRST_MAG76-3118</name>
</gene>
<dbReference type="EMBL" id="CADCSZ010000187">
    <property type="protein sequence ID" value="CAA9266616.1"/>
    <property type="molecule type" value="Genomic_DNA"/>
</dbReference>
<feature type="compositionally biased region" description="Basic and acidic residues" evidence="1">
    <location>
        <begin position="65"/>
        <end position="81"/>
    </location>
</feature>
<dbReference type="EC" id="5.1.3.1" evidence="2"/>